<accession>A0ABW3Q2L3</accession>
<dbReference type="EMBL" id="JBHTKX010000009">
    <property type="protein sequence ID" value="MFD1131378.1"/>
    <property type="molecule type" value="Genomic_DNA"/>
</dbReference>
<organism evidence="1 2">
    <name type="scientific">Paenibacillus provencensis</name>
    <dbReference type="NCBI Taxonomy" id="441151"/>
    <lineage>
        <taxon>Bacteria</taxon>
        <taxon>Bacillati</taxon>
        <taxon>Bacillota</taxon>
        <taxon>Bacilli</taxon>
        <taxon>Bacillales</taxon>
        <taxon>Paenibacillaceae</taxon>
        <taxon>Paenibacillus</taxon>
    </lineage>
</organism>
<evidence type="ECO:0000313" key="1">
    <source>
        <dbReference type="EMBL" id="MFD1131378.1"/>
    </source>
</evidence>
<evidence type="ECO:0000313" key="2">
    <source>
        <dbReference type="Proteomes" id="UP001597169"/>
    </source>
</evidence>
<gene>
    <name evidence="1" type="ORF">ACFQ3J_24980</name>
</gene>
<protein>
    <submittedName>
        <fullName evidence="1">Uncharacterized protein</fullName>
    </submittedName>
</protein>
<dbReference type="RefSeq" id="WP_090727761.1">
    <property type="nucleotide sequence ID" value="NZ_JBHTKX010000009.1"/>
</dbReference>
<proteinExistence type="predicted"/>
<name>A0ABW3Q2L3_9BACL</name>
<dbReference type="Proteomes" id="UP001597169">
    <property type="component" value="Unassembled WGS sequence"/>
</dbReference>
<sequence>MYQTQIDSDDSQAHLSHIIRMRKDSQFDQSQINGLARYINEHEKCLNNTIYLEELLLVIDGPATIRSFEQYSRTLYRIANRTNLDFEPALSFRASVNLELLRFWADINGWRKHI</sequence>
<comment type="caution">
    <text evidence="1">The sequence shown here is derived from an EMBL/GenBank/DDBJ whole genome shotgun (WGS) entry which is preliminary data.</text>
</comment>
<keyword evidence="2" id="KW-1185">Reference proteome</keyword>
<reference evidence="2" key="1">
    <citation type="journal article" date="2019" name="Int. J. Syst. Evol. Microbiol.">
        <title>The Global Catalogue of Microorganisms (GCM) 10K type strain sequencing project: providing services to taxonomists for standard genome sequencing and annotation.</title>
        <authorList>
            <consortium name="The Broad Institute Genomics Platform"/>
            <consortium name="The Broad Institute Genome Sequencing Center for Infectious Disease"/>
            <person name="Wu L."/>
            <person name="Ma J."/>
        </authorList>
    </citation>
    <scope>NUCLEOTIDE SEQUENCE [LARGE SCALE GENOMIC DNA]</scope>
    <source>
        <strain evidence="2">CCUG 53519</strain>
    </source>
</reference>